<dbReference type="InterPro" id="IPR009057">
    <property type="entry name" value="Homeodomain-like_sf"/>
</dbReference>
<dbReference type="GO" id="GO:0000976">
    <property type="term" value="F:transcription cis-regulatory region binding"/>
    <property type="evidence" value="ECO:0007669"/>
    <property type="project" value="TreeGrafter"/>
</dbReference>
<dbReference type="STRING" id="2017.SAMN05444320_1172"/>
<keyword evidence="1" id="KW-0678">Repressor</keyword>
<dbReference type="GO" id="GO:0003700">
    <property type="term" value="F:DNA-binding transcription factor activity"/>
    <property type="evidence" value="ECO:0007669"/>
    <property type="project" value="TreeGrafter"/>
</dbReference>
<keyword evidence="8" id="KW-1185">Reference proteome</keyword>
<dbReference type="Pfam" id="PF00440">
    <property type="entry name" value="TetR_N"/>
    <property type="match status" value="1"/>
</dbReference>
<dbReference type="EMBL" id="FQVN01000017">
    <property type="protein sequence ID" value="SHG94389.1"/>
    <property type="molecule type" value="Genomic_DNA"/>
</dbReference>
<evidence type="ECO:0000256" key="5">
    <source>
        <dbReference type="PROSITE-ProRule" id="PRU00335"/>
    </source>
</evidence>
<dbReference type="Pfam" id="PF13977">
    <property type="entry name" value="TetR_C_6"/>
    <property type="match status" value="1"/>
</dbReference>
<keyword evidence="2" id="KW-0805">Transcription regulation</keyword>
<dbReference type="OrthoDB" id="9816296at2"/>
<dbReference type="Proteomes" id="UP000184501">
    <property type="component" value="Unassembled WGS sequence"/>
</dbReference>
<dbReference type="PANTHER" id="PTHR30055:SF234">
    <property type="entry name" value="HTH-TYPE TRANSCRIPTIONAL REGULATOR BETI"/>
    <property type="match status" value="1"/>
</dbReference>
<feature type="domain" description="HTH tetR-type" evidence="6">
    <location>
        <begin position="8"/>
        <end position="68"/>
    </location>
</feature>
<evidence type="ECO:0000256" key="1">
    <source>
        <dbReference type="ARBA" id="ARBA00022491"/>
    </source>
</evidence>
<gene>
    <name evidence="7" type="ORF">SAMN05444320_1172</name>
</gene>
<proteinExistence type="predicted"/>
<reference evidence="7 8" key="1">
    <citation type="submission" date="2016-11" db="EMBL/GenBank/DDBJ databases">
        <authorList>
            <person name="Jaros S."/>
            <person name="Januszkiewicz K."/>
            <person name="Wedrychowicz H."/>
        </authorList>
    </citation>
    <scope>NUCLEOTIDE SEQUENCE [LARGE SCALE GENOMIC DNA]</scope>
    <source>
        <strain evidence="7 8">DSM 44523</strain>
    </source>
</reference>
<keyword evidence="4" id="KW-0804">Transcription</keyword>
<dbReference type="PROSITE" id="PS50977">
    <property type="entry name" value="HTH_TETR_2"/>
    <property type="match status" value="1"/>
</dbReference>
<dbReference type="PANTHER" id="PTHR30055">
    <property type="entry name" value="HTH-TYPE TRANSCRIPTIONAL REGULATOR RUTR"/>
    <property type="match status" value="1"/>
</dbReference>
<dbReference type="AlphaFoldDB" id="A0A1M5NYW7"/>
<evidence type="ECO:0000313" key="8">
    <source>
        <dbReference type="Proteomes" id="UP000184501"/>
    </source>
</evidence>
<dbReference type="RefSeq" id="WP_073489756.1">
    <property type="nucleotide sequence ID" value="NZ_FQVN01000017.1"/>
</dbReference>
<keyword evidence="3 5" id="KW-0238">DNA-binding</keyword>
<dbReference type="InterPro" id="IPR001647">
    <property type="entry name" value="HTH_TetR"/>
</dbReference>
<evidence type="ECO:0000256" key="3">
    <source>
        <dbReference type="ARBA" id="ARBA00023125"/>
    </source>
</evidence>
<dbReference type="InterPro" id="IPR050109">
    <property type="entry name" value="HTH-type_TetR-like_transc_reg"/>
</dbReference>
<protein>
    <submittedName>
        <fullName evidence="7">Transcriptional regulator, TetR family</fullName>
    </submittedName>
</protein>
<evidence type="ECO:0000256" key="4">
    <source>
        <dbReference type="ARBA" id="ARBA00023163"/>
    </source>
</evidence>
<evidence type="ECO:0000313" key="7">
    <source>
        <dbReference type="EMBL" id="SHG94389.1"/>
    </source>
</evidence>
<dbReference type="InterPro" id="IPR036271">
    <property type="entry name" value="Tet_transcr_reg_TetR-rel_C_sf"/>
</dbReference>
<evidence type="ECO:0000256" key="2">
    <source>
        <dbReference type="ARBA" id="ARBA00023015"/>
    </source>
</evidence>
<sequence>MPKIVDHEERRWELVRATWAVIRERGVGGASVRAVARQAGWSASSVQYYFSTQAELLLFALRAISEEAERRLDAPDLPADPRARGLTQLERLLPTDPDSQVANEIWVAFLSLVLVDPEARALNSEDNRRGARLCREVLDAMSAAGQIAPHVDLDIEAALLQALFDGIALHAVTDPDQMPPTRIRQLLDYHLRRLQPTPTTDQ</sequence>
<evidence type="ECO:0000259" key="6">
    <source>
        <dbReference type="PROSITE" id="PS50977"/>
    </source>
</evidence>
<name>A0A1M5NYW7_STRHI</name>
<dbReference type="SUPFAM" id="SSF48498">
    <property type="entry name" value="Tetracyclin repressor-like, C-terminal domain"/>
    <property type="match status" value="1"/>
</dbReference>
<dbReference type="InterPro" id="IPR039538">
    <property type="entry name" value="BetI_C"/>
</dbReference>
<feature type="DNA-binding region" description="H-T-H motif" evidence="5">
    <location>
        <begin position="31"/>
        <end position="50"/>
    </location>
</feature>
<dbReference type="Gene3D" id="1.10.357.10">
    <property type="entry name" value="Tetracycline Repressor, domain 2"/>
    <property type="match status" value="1"/>
</dbReference>
<organism evidence="7 8">
    <name type="scientific">Streptoalloteichus hindustanus</name>
    <dbReference type="NCBI Taxonomy" id="2017"/>
    <lineage>
        <taxon>Bacteria</taxon>
        <taxon>Bacillati</taxon>
        <taxon>Actinomycetota</taxon>
        <taxon>Actinomycetes</taxon>
        <taxon>Pseudonocardiales</taxon>
        <taxon>Pseudonocardiaceae</taxon>
        <taxon>Streptoalloteichus</taxon>
    </lineage>
</organism>
<dbReference type="SUPFAM" id="SSF46689">
    <property type="entry name" value="Homeodomain-like"/>
    <property type="match status" value="1"/>
</dbReference>
<accession>A0A1M5NYW7</accession>